<keyword evidence="4" id="KW-1185">Reference proteome</keyword>
<name>A0ABZ0B8H7_9SPHN</name>
<sequence>MIFETTTQFAVLALALIAGWFFGLASHPGGRRWKERYRTLEAENKAYREERDRVLAERDERIRELEHERDRLHRDAAATGAANTAGTAAAAHHEAGRHDANRGWFGWGRDNLSRIRGIDEPLEKRLNEHGIKTYKAIEVMTAEDADKLEAKLDLGAGRIEREHWREQAAMLREGKDEDHARNYV</sequence>
<organism evidence="3 4">
    <name type="scientific">Stakelama saccharophila</name>
    <dbReference type="NCBI Taxonomy" id="3075605"/>
    <lineage>
        <taxon>Bacteria</taxon>
        <taxon>Pseudomonadati</taxon>
        <taxon>Pseudomonadota</taxon>
        <taxon>Alphaproteobacteria</taxon>
        <taxon>Sphingomonadales</taxon>
        <taxon>Sphingomonadaceae</taxon>
        <taxon>Stakelama</taxon>
    </lineage>
</organism>
<reference evidence="3 4" key="1">
    <citation type="submission" date="2023-09" db="EMBL/GenBank/DDBJ databases">
        <authorList>
            <person name="Rey-Velasco X."/>
        </authorList>
    </citation>
    <scope>NUCLEOTIDE SEQUENCE [LARGE SCALE GENOMIC DNA]</scope>
    <source>
        <strain evidence="3 4">W311</strain>
    </source>
</reference>
<accession>A0ABZ0B8H7</accession>
<proteinExistence type="predicted"/>
<dbReference type="RefSeq" id="WP_313914697.1">
    <property type="nucleotide sequence ID" value="NZ_CP135076.1"/>
</dbReference>
<evidence type="ECO:0000313" key="3">
    <source>
        <dbReference type="EMBL" id="WNO53335.1"/>
    </source>
</evidence>
<gene>
    <name evidence="3" type="ORF">RPR59_12910</name>
</gene>
<evidence type="ECO:0000313" key="4">
    <source>
        <dbReference type="Proteomes" id="UP001302249"/>
    </source>
</evidence>
<keyword evidence="1" id="KW-0175">Coiled coil</keyword>
<evidence type="ECO:0008006" key="5">
    <source>
        <dbReference type="Google" id="ProtNLM"/>
    </source>
</evidence>
<keyword evidence="2" id="KW-0812">Transmembrane</keyword>
<feature type="coiled-coil region" evidence="1">
    <location>
        <begin position="30"/>
        <end position="75"/>
    </location>
</feature>
<protein>
    <recommendedName>
        <fullName evidence="5">Flap endonuclease-1-like 5' DNA nuclease</fullName>
    </recommendedName>
</protein>
<dbReference type="Proteomes" id="UP001302249">
    <property type="component" value="Chromosome"/>
</dbReference>
<keyword evidence="2" id="KW-1133">Transmembrane helix</keyword>
<evidence type="ECO:0000256" key="2">
    <source>
        <dbReference type="SAM" id="Phobius"/>
    </source>
</evidence>
<dbReference type="EMBL" id="CP135076">
    <property type="protein sequence ID" value="WNO53335.1"/>
    <property type="molecule type" value="Genomic_DNA"/>
</dbReference>
<keyword evidence="2" id="KW-0472">Membrane</keyword>
<evidence type="ECO:0000256" key="1">
    <source>
        <dbReference type="SAM" id="Coils"/>
    </source>
</evidence>
<feature type="transmembrane region" description="Helical" evidence="2">
    <location>
        <begin position="6"/>
        <end position="26"/>
    </location>
</feature>